<dbReference type="SUPFAM" id="SSF90209">
    <property type="entry name" value="Ran binding protein zinc finger-like"/>
    <property type="match status" value="5"/>
</dbReference>
<feature type="compositionally biased region" description="Pro residues" evidence="5">
    <location>
        <begin position="371"/>
        <end position="382"/>
    </location>
</feature>
<dbReference type="InterPro" id="IPR001876">
    <property type="entry name" value="Znf_RanBP2"/>
</dbReference>
<dbReference type="PROSITE" id="PS50199">
    <property type="entry name" value="ZF_RANBP2_2"/>
    <property type="match status" value="5"/>
</dbReference>
<dbReference type="InterPro" id="IPR013536">
    <property type="entry name" value="WLM_dom"/>
</dbReference>
<dbReference type="EnsemblPlants" id="AUR62025667-RA">
    <property type="protein sequence ID" value="AUR62025667-RA:cds"/>
    <property type="gene ID" value="AUR62025667"/>
</dbReference>
<dbReference type="OrthoDB" id="261960at2759"/>
<dbReference type="PANTHER" id="PTHR46622">
    <property type="entry name" value="DNA-DEPENDENT METALLOPROTEASE WSS1"/>
    <property type="match status" value="1"/>
</dbReference>
<feature type="region of interest" description="Disordered" evidence="5">
    <location>
        <begin position="255"/>
        <end position="305"/>
    </location>
</feature>
<sequence>MPMDLSDLCKVWEVKPLKTTGENEARKILENVVKHVQPILRKHKWKVEVLSEFSPSNPSHMGLNIGGGAEIKLRLRRPERKWDFFSDEQVLDTMLHELCHNEHGPHNADFYKLFDELRQECEESMARGTKGTGRGDDLSERRMGGSSQPPPLPFFRQNALTAAERRAQHGTLLPSGPRKIGGNSSTMADLTPVQAAAMVSERRLRDELWCGTQSLRTNGQEPSNNAFSSVESSNNASSSMESGYNASSAMGSSYYASSSMESSNNASSSMKSQQPFSSLQAQPRASLQSHPRASLQSQPPHGKIESQGSWQCSMCTLINKPLALACEACQMPRTKKDEPSISNWSCKFCTLMNKSNLEKCSACGEPRKSYGPPPSSVTPPEAPAFETFQTPRSKRDDPSTSNWSCKFCTLINNSNLEKCSACGEPKNSYVRPPGGYTPPEAPAFETFQTPRSKKDDPSISNWSCKFCTLINNSSLENCSACGEQRYSYGPPASSYTPPTAPAIETLHMPRGPRREDGPRVSNWSCKLCTLINDSNLKRCSACGEQR</sequence>
<evidence type="ECO:0000256" key="1">
    <source>
        <dbReference type="ARBA" id="ARBA00022723"/>
    </source>
</evidence>
<feature type="domain" description="RanBP2-type" evidence="6">
    <location>
        <begin position="340"/>
        <end position="369"/>
    </location>
</feature>
<evidence type="ECO:0000256" key="4">
    <source>
        <dbReference type="PROSITE-ProRule" id="PRU00322"/>
    </source>
</evidence>
<evidence type="ECO:0000259" key="7">
    <source>
        <dbReference type="PROSITE" id="PS51397"/>
    </source>
</evidence>
<dbReference type="SMART" id="SM00547">
    <property type="entry name" value="ZnF_RBZ"/>
    <property type="match status" value="5"/>
</dbReference>
<evidence type="ECO:0000256" key="3">
    <source>
        <dbReference type="ARBA" id="ARBA00022833"/>
    </source>
</evidence>
<keyword evidence="9" id="KW-1185">Reference proteome</keyword>
<gene>
    <name evidence="8" type="primary">LOC110726752</name>
</gene>
<proteinExistence type="predicted"/>
<dbReference type="Proteomes" id="UP000596660">
    <property type="component" value="Unplaced"/>
</dbReference>
<dbReference type="Pfam" id="PF08325">
    <property type="entry name" value="WLM"/>
    <property type="match status" value="1"/>
</dbReference>
<feature type="compositionally biased region" description="Low complexity" evidence="5">
    <location>
        <begin position="255"/>
        <end position="278"/>
    </location>
</feature>
<dbReference type="InterPro" id="IPR053000">
    <property type="entry name" value="WSS1-like_metalloprotease"/>
</dbReference>
<dbReference type="GO" id="GO:0008270">
    <property type="term" value="F:zinc ion binding"/>
    <property type="evidence" value="ECO:0007669"/>
    <property type="project" value="UniProtKB-KW"/>
</dbReference>
<dbReference type="GO" id="GO:0008237">
    <property type="term" value="F:metallopeptidase activity"/>
    <property type="evidence" value="ECO:0007669"/>
    <property type="project" value="TreeGrafter"/>
</dbReference>
<dbReference type="GO" id="GO:0005634">
    <property type="term" value="C:nucleus"/>
    <property type="evidence" value="ECO:0007669"/>
    <property type="project" value="TreeGrafter"/>
</dbReference>
<organism evidence="8 9">
    <name type="scientific">Chenopodium quinoa</name>
    <name type="common">Quinoa</name>
    <dbReference type="NCBI Taxonomy" id="63459"/>
    <lineage>
        <taxon>Eukaryota</taxon>
        <taxon>Viridiplantae</taxon>
        <taxon>Streptophyta</taxon>
        <taxon>Embryophyta</taxon>
        <taxon>Tracheophyta</taxon>
        <taxon>Spermatophyta</taxon>
        <taxon>Magnoliopsida</taxon>
        <taxon>eudicotyledons</taxon>
        <taxon>Gunneridae</taxon>
        <taxon>Pentapetalae</taxon>
        <taxon>Caryophyllales</taxon>
        <taxon>Chenopodiaceae</taxon>
        <taxon>Chenopodioideae</taxon>
        <taxon>Atripliceae</taxon>
        <taxon>Chenopodium</taxon>
    </lineage>
</organism>
<evidence type="ECO:0000313" key="8">
    <source>
        <dbReference type="EnsemblPlants" id="AUR62025667-RA:cds"/>
    </source>
</evidence>
<feature type="domain" description="WLM" evidence="7">
    <location>
        <begin position="2"/>
        <end position="168"/>
    </location>
</feature>
<feature type="domain" description="RanBP2-type" evidence="6">
    <location>
        <begin position="519"/>
        <end position="546"/>
    </location>
</feature>
<keyword evidence="3" id="KW-0862">Zinc</keyword>
<dbReference type="RefSeq" id="XP_021761940.1">
    <property type="nucleotide sequence ID" value="XM_021906248.1"/>
</dbReference>
<reference evidence="8" key="1">
    <citation type="journal article" date="2017" name="Nature">
        <title>The genome of Chenopodium quinoa.</title>
        <authorList>
            <person name="Jarvis D.E."/>
            <person name="Ho Y.S."/>
            <person name="Lightfoot D.J."/>
            <person name="Schmoeckel S.M."/>
            <person name="Li B."/>
            <person name="Borm T.J.A."/>
            <person name="Ohyanagi H."/>
            <person name="Mineta K."/>
            <person name="Michell C.T."/>
            <person name="Saber N."/>
            <person name="Kharbatia N.M."/>
            <person name="Rupper R.R."/>
            <person name="Sharp A.R."/>
            <person name="Dally N."/>
            <person name="Boughton B.A."/>
            <person name="Woo Y.H."/>
            <person name="Gao G."/>
            <person name="Schijlen E.G.W.M."/>
            <person name="Guo X."/>
            <person name="Momin A.A."/>
            <person name="Negrao S."/>
            <person name="Al-Babili S."/>
            <person name="Gehring C."/>
            <person name="Roessner U."/>
            <person name="Jung C."/>
            <person name="Murphy K."/>
            <person name="Arold S.T."/>
            <person name="Gojobori T."/>
            <person name="van der Linden C.G."/>
            <person name="van Loo E.N."/>
            <person name="Jellen E.N."/>
            <person name="Maughan P.J."/>
            <person name="Tester M."/>
        </authorList>
    </citation>
    <scope>NUCLEOTIDE SEQUENCE [LARGE SCALE GENOMIC DNA]</scope>
    <source>
        <strain evidence="8">cv. PI 614886</strain>
    </source>
</reference>
<keyword evidence="1" id="KW-0479">Metal-binding</keyword>
<dbReference type="Gene3D" id="2.30.30.380">
    <property type="entry name" value="Zn-finger domain of Sec23/24"/>
    <property type="match status" value="5"/>
</dbReference>
<evidence type="ECO:0000256" key="2">
    <source>
        <dbReference type="ARBA" id="ARBA00022771"/>
    </source>
</evidence>
<reference evidence="8" key="2">
    <citation type="submission" date="2021-03" db="UniProtKB">
        <authorList>
            <consortium name="EnsemblPlants"/>
        </authorList>
    </citation>
    <scope>IDENTIFICATION</scope>
</reference>
<name>A0A803M9U1_CHEQI</name>
<dbReference type="GO" id="GO:0006281">
    <property type="term" value="P:DNA repair"/>
    <property type="evidence" value="ECO:0007669"/>
    <property type="project" value="TreeGrafter"/>
</dbReference>
<accession>A0A803M9U1</accession>
<evidence type="ECO:0000259" key="6">
    <source>
        <dbReference type="PROSITE" id="PS50199"/>
    </source>
</evidence>
<keyword evidence="2 4" id="KW-0863">Zinc-finger</keyword>
<feature type="domain" description="RanBP2-type" evidence="6">
    <location>
        <begin position="399"/>
        <end position="428"/>
    </location>
</feature>
<dbReference type="Gramene" id="AUR62025667-RA">
    <property type="protein sequence ID" value="AUR62025667-RA:cds"/>
    <property type="gene ID" value="AUR62025667"/>
</dbReference>
<feature type="compositionally biased region" description="Basic and acidic residues" evidence="5">
    <location>
        <begin position="133"/>
        <end position="143"/>
    </location>
</feature>
<feature type="region of interest" description="Disordered" evidence="5">
    <location>
        <begin position="214"/>
        <end position="243"/>
    </location>
</feature>
<feature type="region of interest" description="Disordered" evidence="5">
    <location>
        <begin position="124"/>
        <end position="152"/>
    </location>
</feature>
<dbReference type="PANTHER" id="PTHR46622:SF1">
    <property type="entry name" value="DNA-DEPENDENT METALLOPROTEASE WSS1"/>
    <property type="match status" value="1"/>
</dbReference>
<dbReference type="PROSITE" id="PS51397">
    <property type="entry name" value="WLM"/>
    <property type="match status" value="1"/>
</dbReference>
<dbReference type="RefSeq" id="XP_021761939.1">
    <property type="nucleotide sequence ID" value="XM_021906247.1"/>
</dbReference>
<dbReference type="SMR" id="A0A803M9U1"/>
<dbReference type="PROSITE" id="PS01358">
    <property type="entry name" value="ZF_RANBP2_1"/>
    <property type="match status" value="5"/>
</dbReference>
<feature type="domain" description="RanBP2-type" evidence="6">
    <location>
        <begin position="458"/>
        <end position="487"/>
    </location>
</feature>
<protein>
    <submittedName>
        <fullName evidence="8">Uncharacterized protein</fullName>
    </submittedName>
</protein>
<feature type="region of interest" description="Disordered" evidence="5">
    <location>
        <begin position="370"/>
        <end position="401"/>
    </location>
</feature>
<dbReference type="KEGG" id="cqi:110726752"/>
<evidence type="ECO:0000256" key="5">
    <source>
        <dbReference type="SAM" id="MobiDB-lite"/>
    </source>
</evidence>
<dbReference type="Pfam" id="PF00641">
    <property type="entry name" value="Zn_ribbon_RanBP"/>
    <property type="match status" value="2"/>
</dbReference>
<feature type="compositionally biased region" description="Polar residues" evidence="5">
    <location>
        <begin position="279"/>
        <end position="299"/>
    </location>
</feature>
<feature type="compositionally biased region" description="Low complexity" evidence="5">
    <location>
        <begin position="223"/>
        <end position="243"/>
    </location>
</feature>
<dbReference type="AlphaFoldDB" id="A0A803M9U1"/>
<evidence type="ECO:0000313" key="9">
    <source>
        <dbReference type="Proteomes" id="UP000596660"/>
    </source>
</evidence>
<feature type="domain" description="RanBP2-type" evidence="6">
    <location>
        <begin position="306"/>
        <end position="335"/>
    </location>
</feature>
<dbReference type="GeneID" id="110726752"/>
<dbReference type="InterPro" id="IPR036443">
    <property type="entry name" value="Znf_RanBP2_sf"/>
</dbReference>